<accession>C0QDV9</accession>
<evidence type="ECO:0000256" key="1">
    <source>
        <dbReference type="ARBA" id="ARBA00051114"/>
    </source>
</evidence>
<dbReference type="InterPro" id="IPR035965">
    <property type="entry name" value="PAS-like_dom_sf"/>
</dbReference>
<dbReference type="InterPro" id="IPR035919">
    <property type="entry name" value="EAL_sf"/>
</dbReference>
<dbReference type="CDD" id="cd01948">
    <property type="entry name" value="EAL"/>
    <property type="match status" value="1"/>
</dbReference>
<evidence type="ECO:0000259" key="6">
    <source>
        <dbReference type="PROSITE" id="PS50887"/>
    </source>
</evidence>
<organism evidence="7 8">
    <name type="scientific">Desulforapulum autotrophicum (strain ATCC 43914 / DSM 3382 / VKM B-1955 / HRM2)</name>
    <name type="common">Desulfobacterium autotrophicum</name>
    <dbReference type="NCBI Taxonomy" id="177437"/>
    <lineage>
        <taxon>Bacteria</taxon>
        <taxon>Pseudomonadati</taxon>
        <taxon>Thermodesulfobacteriota</taxon>
        <taxon>Desulfobacteria</taxon>
        <taxon>Desulfobacterales</taxon>
        <taxon>Desulfobacteraceae</taxon>
        <taxon>Desulforapulum</taxon>
    </lineage>
</organism>
<feature type="domain" description="PAC" evidence="4">
    <location>
        <begin position="215"/>
        <end position="267"/>
    </location>
</feature>
<dbReference type="Gene3D" id="3.20.20.450">
    <property type="entry name" value="EAL domain"/>
    <property type="match status" value="1"/>
</dbReference>
<dbReference type="eggNOG" id="COG5001">
    <property type="taxonomic scope" value="Bacteria"/>
</dbReference>
<dbReference type="GO" id="GO:0071732">
    <property type="term" value="P:cellular response to nitric oxide"/>
    <property type="evidence" value="ECO:0007669"/>
    <property type="project" value="UniProtKB-ARBA"/>
</dbReference>
<proteinExistence type="predicted"/>
<dbReference type="FunFam" id="3.30.70.270:FF:000001">
    <property type="entry name" value="Diguanylate cyclase domain protein"/>
    <property type="match status" value="1"/>
</dbReference>
<dbReference type="SUPFAM" id="SSF52172">
    <property type="entry name" value="CheY-like"/>
    <property type="match status" value="1"/>
</dbReference>
<dbReference type="EMBL" id="CP001087">
    <property type="protein sequence ID" value="ACN17380.1"/>
    <property type="molecule type" value="Genomic_DNA"/>
</dbReference>
<dbReference type="SUPFAM" id="SSF55073">
    <property type="entry name" value="Nucleotide cyclase"/>
    <property type="match status" value="1"/>
</dbReference>
<dbReference type="HOGENOM" id="CLU_000445_70_50_7"/>
<feature type="domain" description="Response regulatory" evidence="3">
    <location>
        <begin position="12"/>
        <end position="128"/>
    </location>
</feature>
<gene>
    <name evidence="7" type="ordered locus">HRM2_43240</name>
</gene>
<evidence type="ECO:0000256" key="2">
    <source>
        <dbReference type="PROSITE-ProRule" id="PRU00169"/>
    </source>
</evidence>
<dbReference type="AlphaFoldDB" id="C0QDV9"/>
<evidence type="ECO:0000259" key="5">
    <source>
        <dbReference type="PROSITE" id="PS50883"/>
    </source>
</evidence>
<dbReference type="InterPro" id="IPR001633">
    <property type="entry name" value="EAL_dom"/>
</dbReference>
<dbReference type="SUPFAM" id="SSF55785">
    <property type="entry name" value="PYP-like sensor domain (PAS domain)"/>
    <property type="match status" value="1"/>
</dbReference>
<dbReference type="PANTHER" id="PTHR44757">
    <property type="entry name" value="DIGUANYLATE CYCLASE DGCP"/>
    <property type="match status" value="1"/>
</dbReference>
<dbReference type="Gene3D" id="3.40.50.2300">
    <property type="match status" value="1"/>
</dbReference>
<dbReference type="PROSITE" id="PS50887">
    <property type="entry name" value="GGDEF"/>
    <property type="match status" value="1"/>
</dbReference>
<dbReference type="SMART" id="SM00267">
    <property type="entry name" value="GGDEF"/>
    <property type="match status" value="1"/>
</dbReference>
<dbReference type="Pfam" id="PF00072">
    <property type="entry name" value="Response_reg"/>
    <property type="match status" value="1"/>
</dbReference>
<dbReference type="Gene3D" id="3.30.450.20">
    <property type="entry name" value="PAS domain"/>
    <property type="match status" value="1"/>
</dbReference>
<dbReference type="SMART" id="SM00448">
    <property type="entry name" value="REC"/>
    <property type="match status" value="1"/>
</dbReference>
<dbReference type="eggNOG" id="COG3706">
    <property type="taxonomic scope" value="Bacteria"/>
</dbReference>
<keyword evidence="2" id="KW-0597">Phosphoprotein</keyword>
<comment type="catalytic activity">
    <reaction evidence="1">
        <text>3',3'-c-di-GMP + H2O = 5'-phosphoguanylyl(3'-&gt;5')guanosine + H(+)</text>
        <dbReference type="Rhea" id="RHEA:24902"/>
        <dbReference type="ChEBI" id="CHEBI:15377"/>
        <dbReference type="ChEBI" id="CHEBI:15378"/>
        <dbReference type="ChEBI" id="CHEBI:58754"/>
        <dbReference type="ChEBI" id="CHEBI:58805"/>
        <dbReference type="EC" id="3.1.4.52"/>
    </reaction>
    <physiologicalReaction direction="left-to-right" evidence="1">
        <dbReference type="Rhea" id="RHEA:24903"/>
    </physiologicalReaction>
</comment>
<protein>
    <submittedName>
        <fullName evidence="7">GGDEF domain family protein</fullName>
    </submittedName>
</protein>
<dbReference type="SMART" id="SM00052">
    <property type="entry name" value="EAL"/>
    <property type="match status" value="1"/>
</dbReference>
<evidence type="ECO:0000313" key="8">
    <source>
        <dbReference type="Proteomes" id="UP000000442"/>
    </source>
</evidence>
<dbReference type="InterPro" id="IPR029787">
    <property type="entry name" value="Nucleotide_cyclase"/>
</dbReference>
<dbReference type="CDD" id="cd01949">
    <property type="entry name" value="GGDEF"/>
    <property type="match status" value="1"/>
</dbReference>
<dbReference type="OrthoDB" id="9759431at2"/>
<dbReference type="Pfam" id="PF00563">
    <property type="entry name" value="EAL"/>
    <property type="match status" value="1"/>
</dbReference>
<dbReference type="PANTHER" id="PTHR44757:SF2">
    <property type="entry name" value="BIOFILM ARCHITECTURE MAINTENANCE PROTEIN MBAA"/>
    <property type="match status" value="1"/>
</dbReference>
<name>C0QDV9_DESAH</name>
<feature type="domain" description="EAL" evidence="5">
    <location>
        <begin position="453"/>
        <end position="707"/>
    </location>
</feature>
<dbReference type="InterPro" id="IPR000160">
    <property type="entry name" value="GGDEF_dom"/>
</dbReference>
<dbReference type="PROSITE" id="PS50110">
    <property type="entry name" value="RESPONSE_REGULATORY"/>
    <property type="match status" value="1"/>
</dbReference>
<evidence type="ECO:0000259" key="3">
    <source>
        <dbReference type="PROSITE" id="PS50110"/>
    </source>
</evidence>
<dbReference type="Proteomes" id="UP000000442">
    <property type="component" value="Chromosome"/>
</dbReference>
<feature type="domain" description="GGDEF" evidence="6">
    <location>
        <begin position="299"/>
        <end position="444"/>
    </location>
</feature>
<dbReference type="InterPro" id="IPR011006">
    <property type="entry name" value="CheY-like_superfamily"/>
</dbReference>
<dbReference type="InterPro" id="IPR013655">
    <property type="entry name" value="PAS_fold_3"/>
</dbReference>
<dbReference type="GO" id="GO:0000160">
    <property type="term" value="P:phosphorelay signal transduction system"/>
    <property type="evidence" value="ECO:0007669"/>
    <property type="project" value="InterPro"/>
</dbReference>
<dbReference type="InterPro" id="IPR000700">
    <property type="entry name" value="PAS-assoc_C"/>
</dbReference>
<feature type="modified residue" description="4-aspartylphosphate" evidence="2">
    <location>
        <position position="61"/>
    </location>
</feature>
<dbReference type="GO" id="GO:0071111">
    <property type="term" value="F:cyclic-guanylate-specific phosphodiesterase activity"/>
    <property type="evidence" value="ECO:0007669"/>
    <property type="project" value="UniProtKB-EC"/>
</dbReference>
<dbReference type="SUPFAM" id="SSF141868">
    <property type="entry name" value="EAL domain-like"/>
    <property type="match status" value="1"/>
</dbReference>
<evidence type="ECO:0000313" key="7">
    <source>
        <dbReference type="EMBL" id="ACN17380.1"/>
    </source>
</evidence>
<dbReference type="KEGG" id="dat:HRM2_43240"/>
<dbReference type="Gene3D" id="3.30.70.270">
    <property type="match status" value="1"/>
</dbReference>
<dbReference type="Pfam" id="PF08447">
    <property type="entry name" value="PAS_3"/>
    <property type="match status" value="1"/>
</dbReference>
<sequence length="708" mass="79738">MISDRHTQKKPLALVVDDDFSLRLTMGAALTKADFDVIEAENGRIALAMFKSQKPDLILLDVVMPEMDGFEVCTAIRNLPGGKYPQILMVTGMDDTDSTARAFEAGANDFIAKPINWVMLGYRAKYMLRAGQAFRELYLNENRLIKTQKLAKLGNWQIDLVNNVFSCSPEACSLQGLNPMDKPVTFDGFFEPIIANQQDMVKQTISNAVKAKENFSLNYQVMNLNGTQKHILNQGEVFVDDNGVPEIMLGVVQDLSQLKQAEERIRFLAFYDGLTGLANRMLFMDRLDTQIKKATRYNQKFALFFLDLDQFKKINDTLGHHIGDLLLKTVAETLKSCIRKTDTAARRDKDESGSMIARLGGDEFTVLLSDIKSPENSAIIAQRILDAIPEAYSIEGKEVSVTTSIGISVFPADGSTPETLLKNADSAMYHAKDRGKNNYQFYMESLNRAAIERFSMERDLKKSFARDELVLYYQPQIRFADRKIVGAEALIRWIHPHKGMIPPDKFIPLAEETGLVIDINKWVLKTASRQNDEWTRAGLNSIRVAMNLSGYKLATQNIIQDIKEALKTVKFDSKKLELEITENILMQDDDETMQIFQQIREMNISIALDDFGTGYSSLSYLTSFPVNTIKIDRSFIMGSALQVDNRVIIKAIIAMGHSLGKTIIAEGIETKEQFDLLKRYGCDEAQGYYLSPPIPADEFAKLLVKGFL</sequence>
<dbReference type="PROSITE" id="PS50883">
    <property type="entry name" value="EAL"/>
    <property type="match status" value="1"/>
</dbReference>
<reference evidence="7 8" key="1">
    <citation type="journal article" date="2009" name="Environ. Microbiol.">
        <title>Genome sequence of Desulfobacterium autotrophicum HRM2, a marine sulfate reducer oxidizing organic carbon completely to carbon dioxide.</title>
        <authorList>
            <person name="Strittmatter A.W."/>
            <person name="Liesegang H."/>
            <person name="Rabus R."/>
            <person name="Decker I."/>
            <person name="Amann J."/>
            <person name="Andres S."/>
            <person name="Henne A."/>
            <person name="Fricke W.F."/>
            <person name="Martinez-Arias R."/>
            <person name="Bartels D."/>
            <person name="Goesmann A."/>
            <person name="Krause L."/>
            <person name="Puehler A."/>
            <person name="Klenk H.P."/>
            <person name="Richter M."/>
            <person name="Schuler M."/>
            <person name="Gloeckner F.O."/>
            <person name="Meyerdierks A."/>
            <person name="Gottschalk G."/>
            <person name="Amann R."/>
        </authorList>
    </citation>
    <scope>NUCLEOTIDE SEQUENCE [LARGE SCALE GENOMIC DNA]</scope>
    <source>
        <strain evidence="8">ATCC 43914 / DSM 3382 / HRM2</strain>
    </source>
</reference>
<dbReference type="FunFam" id="3.20.20.450:FF:000001">
    <property type="entry name" value="Cyclic di-GMP phosphodiesterase yahA"/>
    <property type="match status" value="1"/>
</dbReference>
<dbReference type="RefSeq" id="WP_015906112.1">
    <property type="nucleotide sequence ID" value="NC_012108.1"/>
</dbReference>
<dbReference type="NCBIfam" id="TIGR00254">
    <property type="entry name" value="GGDEF"/>
    <property type="match status" value="1"/>
</dbReference>
<evidence type="ECO:0000259" key="4">
    <source>
        <dbReference type="PROSITE" id="PS50113"/>
    </source>
</evidence>
<dbReference type="InterPro" id="IPR043128">
    <property type="entry name" value="Rev_trsase/Diguanyl_cyclase"/>
</dbReference>
<dbReference type="STRING" id="177437.HRM2_43240"/>
<dbReference type="InterPro" id="IPR001789">
    <property type="entry name" value="Sig_transdc_resp-reg_receiver"/>
</dbReference>
<keyword evidence="8" id="KW-1185">Reference proteome</keyword>
<dbReference type="Pfam" id="PF00990">
    <property type="entry name" value="GGDEF"/>
    <property type="match status" value="1"/>
</dbReference>
<dbReference type="PROSITE" id="PS50113">
    <property type="entry name" value="PAC"/>
    <property type="match status" value="1"/>
</dbReference>
<dbReference type="InterPro" id="IPR052155">
    <property type="entry name" value="Biofilm_reg_signaling"/>
</dbReference>